<keyword evidence="4 5" id="KW-0472">Membrane</keyword>
<evidence type="ECO:0000256" key="3">
    <source>
        <dbReference type="ARBA" id="ARBA00022989"/>
    </source>
</evidence>
<keyword evidence="7" id="KW-1185">Reference proteome</keyword>
<keyword evidence="2 5" id="KW-0812">Transmembrane</keyword>
<evidence type="ECO:0000256" key="1">
    <source>
        <dbReference type="ARBA" id="ARBA00004141"/>
    </source>
</evidence>
<evidence type="ECO:0000256" key="2">
    <source>
        <dbReference type="ARBA" id="ARBA00022692"/>
    </source>
</evidence>
<dbReference type="EMBL" id="AP012029">
    <property type="protein sequence ID" value="BAJ64107.1"/>
    <property type="molecule type" value="Genomic_DNA"/>
</dbReference>
<accession>E8MXM6</accession>
<gene>
    <name evidence="6" type="ordered locus">ANT_20810</name>
</gene>
<dbReference type="Proteomes" id="UP000008922">
    <property type="component" value="Chromosome"/>
</dbReference>
<name>E8MXM6_ANATU</name>
<protein>
    <submittedName>
        <fullName evidence="6">Hypothetical membrane protein</fullName>
    </submittedName>
</protein>
<dbReference type="Pfam" id="PF09685">
    <property type="entry name" value="MamF_MmsF"/>
    <property type="match status" value="1"/>
</dbReference>
<dbReference type="KEGG" id="atm:ANT_20810"/>
<evidence type="ECO:0000313" key="7">
    <source>
        <dbReference type="Proteomes" id="UP000008922"/>
    </source>
</evidence>
<dbReference type="RefSeq" id="WP_013560477.1">
    <property type="nucleotide sequence ID" value="NC_014960.1"/>
</dbReference>
<dbReference type="InterPro" id="IPR019109">
    <property type="entry name" value="MamF_MmsF"/>
</dbReference>
<proteinExistence type="predicted"/>
<dbReference type="AlphaFoldDB" id="E8MXM6"/>
<dbReference type="OrthoDB" id="162763at2"/>
<evidence type="ECO:0000256" key="5">
    <source>
        <dbReference type="SAM" id="Phobius"/>
    </source>
</evidence>
<dbReference type="STRING" id="926569.ANT_20810"/>
<reference evidence="6 7" key="1">
    <citation type="submission" date="2010-12" db="EMBL/GenBank/DDBJ databases">
        <title>Whole genome sequence of Anaerolinea thermophila UNI-1.</title>
        <authorList>
            <person name="Narita-Yamada S."/>
            <person name="Kishi E."/>
            <person name="Watanabe Y."/>
            <person name="Takasaki K."/>
            <person name="Ankai A."/>
            <person name="Oguchi A."/>
            <person name="Fukui S."/>
            <person name="Takahashi M."/>
            <person name="Yashiro I."/>
            <person name="Hosoyama A."/>
            <person name="Sekiguchi Y."/>
            <person name="Hanada S."/>
            <person name="Fujita N."/>
        </authorList>
    </citation>
    <scope>NUCLEOTIDE SEQUENCE [LARGE SCALE GENOMIC DNA]</scope>
    <source>
        <strain evidence="7">DSM 14523 / JCM 11388 / NBRC 100420 / UNI-1</strain>
    </source>
</reference>
<organism evidence="6 7">
    <name type="scientific">Anaerolinea thermophila (strain DSM 14523 / JCM 11388 / NBRC 100420 / UNI-1)</name>
    <dbReference type="NCBI Taxonomy" id="926569"/>
    <lineage>
        <taxon>Bacteria</taxon>
        <taxon>Bacillati</taxon>
        <taxon>Chloroflexota</taxon>
        <taxon>Anaerolineae</taxon>
        <taxon>Anaerolineales</taxon>
        <taxon>Anaerolineaceae</taxon>
        <taxon>Anaerolinea</taxon>
    </lineage>
</organism>
<evidence type="ECO:0000256" key="4">
    <source>
        <dbReference type="ARBA" id="ARBA00023136"/>
    </source>
</evidence>
<feature type="transmembrane region" description="Helical" evidence="5">
    <location>
        <begin position="57"/>
        <end position="86"/>
    </location>
</feature>
<feature type="transmembrane region" description="Helical" evidence="5">
    <location>
        <begin position="17"/>
        <end position="36"/>
    </location>
</feature>
<dbReference type="HOGENOM" id="CLU_2165701_0_0_0"/>
<comment type="subcellular location">
    <subcellularLocation>
        <location evidence="1">Membrane</location>
        <topology evidence="1">Multi-pass membrane protein</topology>
    </subcellularLocation>
</comment>
<dbReference type="InParanoid" id="E8MXM6"/>
<evidence type="ECO:0000313" key="6">
    <source>
        <dbReference type="EMBL" id="BAJ64107.1"/>
    </source>
</evidence>
<keyword evidence="3 5" id="KW-1133">Transmembrane helix</keyword>
<dbReference type="eggNOG" id="COG4818">
    <property type="taxonomic scope" value="Bacteria"/>
</dbReference>
<sequence length="110" mass="12573">MSEQFEPVMDVTSDDKLWTLLAYIFTPIIPIVILLLEDKKNRPFIKRHNMQALILGIVEWVVNVLLSFVVIGCVTSVLTVILNIYLGIKANRGETFDIPVISNFVRQQGW</sequence>